<dbReference type="InterPro" id="IPR013113">
    <property type="entry name" value="SIP_FAD-bd"/>
</dbReference>
<dbReference type="Pfam" id="PF04954">
    <property type="entry name" value="SIP"/>
    <property type="match status" value="1"/>
</dbReference>
<feature type="domain" description="FAD-binding FR-type" evidence="1">
    <location>
        <begin position="6"/>
        <end position="141"/>
    </location>
</feature>
<dbReference type="GO" id="GO:0016491">
    <property type="term" value="F:oxidoreductase activity"/>
    <property type="evidence" value="ECO:0007669"/>
    <property type="project" value="InterPro"/>
</dbReference>
<proteinExistence type="predicted"/>
<evidence type="ECO:0000313" key="3">
    <source>
        <dbReference type="Proteomes" id="UP000501179"/>
    </source>
</evidence>
<organism evidence="2 3">
    <name type="scientific">Streptomyces liangshanensis</name>
    <dbReference type="NCBI Taxonomy" id="2717324"/>
    <lineage>
        <taxon>Bacteria</taxon>
        <taxon>Bacillati</taxon>
        <taxon>Actinomycetota</taxon>
        <taxon>Actinomycetes</taxon>
        <taxon>Kitasatosporales</taxon>
        <taxon>Streptomycetaceae</taxon>
        <taxon>Streptomyces</taxon>
    </lineage>
</organism>
<dbReference type="InterPro" id="IPR017938">
    <property type="entry name" value="Riboflavin_synthase-like_b-brl"/>
</dbReference>
<dbReference type="Proteomes" id="UP000501179">
    <property type="component" value="Chromosome"/>
</dbReference>
<dbReference type="SUPFAM" id="SSF63380">
    <property type="entry name" value="Riboflavin synthase domain-like"/>
    <property type="match status" value="1"/>
</dbReference>
<dbReference type="InterPro" id="IPR039374">
    <property type="entry name" value="SIP_fam"/>
</dbReference>
<dbReference type="PANTHER" id="PTHR30157">
    <property type="entry name" value="FERRIC REDUCTASE, NADPH-DEPENDENT"/>
    <property type="match status" value="1"/>
</dbReference>
<sequence>MTDAPYRFFDAEVLRTEPITPAMVRVVLGGPDVARMATAGRDQRVKLFLPHPGQDAPVMPVIAEDSDDWYDAWRSMDVAVRGIMRTYTVRELRRAPDELMLDFALHGDPDDPAAGPAARWARTAAGMRVGVLAPTGEENGGYDFRPPAGTDWILLTADESAIPAVAGILEHLPPGTPARVWIDVHDLTDRQPLPTKAEAEITWLVRGERDGRQDTPSTTDAIRAAVLPEGTPYAWIAGESATVKAVRRHLVGERGFDRKAVRFTGYWRRGTSEDELLRADEDA</sequence>
<keyword evidence="3" id="KW-1185">Reference proteome</keyword>
<dbReference type="InterPro" id="IPR017927">
    <property type="entry name" value="FAD-bd_FR_type"/>
</dbReference>
<dbReference type="Gene3D" id="2.40.30.10">
    <property type="entry name" value="Translation factors"/>
    <property type="match status" value="1"/>
</dbReference>
<dbReference type="Gene3D" id="3.40.50.80">
    <property type="entry name" value="Nucleotide-binding domain of ferredoxin-NADP reductase (FNR) module"/>
    <property type="match status" value="1"/>
</dbReference>
<dbReference type="AlphaFoldDB" id="A0A6G9H5A0"/>
<protein>
    <submittedName>
        <fullName evidence="2">Siderophore-interacting protein</fullName>
    </submittedName>
</protein>
<reference evidence="2 3" key="1">
    <citation type="submission" date="2020-03" db="EMBL/GenBank/DDBJ databases">
        <title>A novel species.</title>
        <authorList>
            <person name="Gao J."/>
        </authorList>
    </citation>
    <scope>NUCLEOTIDE SEQUENCE [LARGE SCALE GENOMIC DNA]</scope>
    <source>
        <strain evidence="2 3">QMT-12</strain>
    </source>
</reference>
<dbReference type="Pfam" id="PF08021">
    <property type="entry name" value="FAD_binding_9"/>
    <property type="match status" value="1"/>
</dbReference>
<evidence type="ECO:0000259" key="1">
    <source>
        <dbReference type="PROSITE" id="PS51384"/>
    </source>
</evidence>
<dbReference type="RefSeq" id="WP_167033960.1">
    <property type="nucleotide sequence ID" value="NZ_CP050177.1"/>
</dbReference>
<dbReference type="KEGG" id="slia:HA039_27025"/>
<dbReference type="PROSITE" id="PS51384">
    <property type="entry name" value="FAD_FR"/>
    <property type="match status" value="1"/>
</dbReference>
<dbReference type="InterPro" id="IPR007037">
    <property type="entry name" value="SIP_rossman_dom"/>
</dbReference>
<name>A0A6G9H5A0_9ACTN</name>
<evidence type="ECO:0000313" key="2">
    <source>
        <dbReference type="EMBL" id="QIQ05459.1"/>
    </source>
</evidence>
<dbReference type="InterPro" id="IPR039261">
    <property type="entry name" value="FNR_nucleotide-bd"/>
</dbReference>
<dbReference type="EMBL" id="CP050177">
    <property type="protein sequence ID" value="QIQ05459.1"/>
    <property type="molecule type" value="Genomic_DNA"/>
</dbReference>
<dbReference type="PANTHER" id="PTHR30157:SF0">
    <property type="entry name" value="NADPH-DEPENDENT FERRIC-CHELATE REDUCTASE"/>
    <property type="match status" value="1"/>
</dbReference>
<accession>A0A6G9H5A0</accession>
<gene>
    <name evidence="2" type="ORF">HA039_27025</name>
</gene>
<dbReference type="CDD" id="cd06193">
    <property type="entry name" value="siderophore_interacting"/>
    <property type="match status" value="1"/>
</dbReference>